<dbReference type="PANTHER" id="PTHR10366">
    <property type="entry name" value="NAD DEPENDENT EPIMERASE/DEHYDRATASE"/>
    <property type="match status" value="1"/>
</dbReference>
<dbReference type="GO" id="GO:0016616">
    <property type="term" value="F:oxidoreductase activity, acting on the CH-OH group of donors, NAD or NADP as acceptor"/>
    <property type="evidence" value="ECO:0007669"/>
    <property type="project" value="TreeGrafter"/>
</dbReference>
<keyword evidence="5" id="KW-1185">Reference proteome</keyword>
<dbReference type="InterPro" id="IPR036291">
    <property type="entry name" value="NAD(P)-bd_dom_sf"/>
</dbReference>
<evidence type="ECO:0000313" key="5">
    <source>
        <dbReference type="Proteomes" id="UP001213000"/>
    </source>
</evidence>
<evidence type="ECO:0000313" key="4">
    <source>
        <dbReference type="EMBL" id="KAJ3573253.1"/>
    </source>
</evidence>
<dbReference type="Gene3D" id="3.40.50.720">
    <property type="entry name" value="NAD(P)-binding Rossmann-like Domain"/>
    <property type="match status" value="1"/>
</dbReference>
<proteinExistence type="inferred from homology"/>
<name>A0AAD5W163_9AGAR</name>
<dbReference type="InterPro" id="IPR001509">
    <property type="entry name" value="Epimerase_deHydtase"/>
</dbReference>
<dbReference type="SUPFAM" id="SSF51735">
    <property type="entry name" value="NAD(P)-binding Rossmann-fold domains"/>
    <property type="match status" value="1"/>
</dbReference>
<feature type="domain" description="NAD-dependent epimerase/dehydratase" evidence="3">
    <location>
        <begin position="10"/>
        <end position="240"/>
    </location>
</feature>
<dbReference type="Pfam" id="PF01370">
    <property type="entry name" value="Epimerase"/>
    <property type="match status" value="1"/>
</dbReference>
<organism evidence="4 5">
    <name type="scientific">Leucocoprinus birnbaumii</name>
    <dbReference type="NCBI Taxonomy" id="56174"/>
    <lineage>
        <taxon>Eukaryota</taxon>
        <taxon>Fungi</taxon>
        <taxon>Dikarya</taxon>
        <taxon>Basidiomycota</taxon>
        <taxon>Agaricomycotina</taxon>
        <taxon>Agaricomycetes</taxon>
        <taxon>Agaricomycetidae</taxon>
        <taxon>Agaricales</taxon>
        <taxon>Agaricineae</taxon>
        <taxon>Agaricaceae</taxon>
        <taxon>Leucocoprinus</taxon>
    </lineage>
</organism>
<comment type="caution">
    <text evidence="4">The sequence shown here is derived from an EMBL/GenBank/DDBJ whole genome shotgun (WGS) entry which is preliminary data.</text>
</comment>
<accession>A0AAD5W163</accession>
<dbReference type="PANTHER" id="PTHR10366:SF564">
    <property type="entry name" value="STEROL-4-ALPHA-CARBOXYLATE 3-DEHYDROGENASE, DECARBOXYLATING"/>
    <property type="match status" value="1"/>
</dbReference>
<evidence type="ECO:0000256" key="1">
    <source>
        <dbReference type="ARBA" id="ARBA00023002"/>
    </source>
</evidence>
<dbReference type="EMBL" id="JANIEX010000109">
    <property type="protein sequence ID" value="KAJ3573253.1"/>
    <property type="molecule type" value="Genomic_DNA"/>
</dbReference>
<sequence length="313" mass="34269">MPVVPPPAKVLVTGANGYIAMWVVRLLLEQGYTVRGTVRTADKGKYAAEYFAKLGFGPDKLELVVVSDIAKEGAFDEAVKDVDAIEHTASPFVPDIVDPQGYIKPAVQGTVGILQSALKHGPNVKRIVITSSCGSTSIKEVNEKGLDAMNMSKYRASKTLAEKAAWDLYEKNKANIGWELVVINPPFVFGAWYDAVVADSPKTQDFLYTTNSWVDVRDTAMGHVSAIQKQNAAGERIIVCGGAYSWQEWLDAANSIQPYPLPNHPPQKGLPGLSTSYLITYDTAKEQRILGIKYKTKEETTLATLEDFAVRGW</sequence>
<dbReference type="AlphaFoldDB" id="A0AAD5W163"/>
<gene>
    <name evidence="4" type="ORF">NP233_g2546</name>
</gene>
<evidence type="ECO:0000259" key="3">
    <source>
        <dbReference type="Pfam" id="PF01370"/>
    </source>
</evidence>
<comment type="similarity">
    <text evidence="2">Belongs to the NAD(P)-dependent epimerase/dehydratase family. Dihydroflavonol-4-reductase subfamily.</text>
</comment>
<protein>
    <recommendedName>
        <fullName evidence="3">NAD-dependent epimerase/dehydratase domain-containing protein</fullName>
    </recommendedName>
</protein>
<keyword evidence="1" id="KW-0560">Oxidoreductase</keyword>
<dbReference type="InterPro" id="IPR050425">
    <property type="entry name" value="NAD(P)_dehydrat-like"/>
</dbReference>
<reference evidence="4" key="1">
    <citation type="submission" date="2022-07" db="EMBL/GenBank/DDBJ databases">
        <title>Genome Sequence of Leucocoprinus birnbaumii.</title>
        <authorList>
            <person name="Buettner E."/>
        </authorList>
    </citation>
    <scope>NUCLEOTIDE SEQUENCE</scope>
    <source>
        <strain evidence="4">VT141</strain>
    </source>
</reference>
<evidence type="ECO:0000256" key="2">
    <source>
        <dbReference type="ARBA" id="ARBA00023445"/>
    </source>
</evidence>
<dbReference type="Proteomes" id="UP001213000">
    <property type="component" value="Unassembled WGS sequence"/>
</dbReference>